<dbReference type="STRING" id="84531.LA76x_3060"/>
<accession>A0A0S2FCF5</accession>
<evidence type="ECO:0000313" key="2">
    <source>
        <dbReference type="Proteomes" id="UP000060787"/>
    </source>
</evidence>
<dbReference type="AlphaFoldDB" id="A0A0S2FCF5"/>
<evidence type="ECO:0000313" key="1">
    <source>
        <dbReference type="EMBL" id="ALN81188.1"/>
    </source>
</evidence>
<organism evidence="1 2">
    <name type="scientific">Lysobacter antibioticus</name>
    <dbReference type="NCBI Taxonomy" id="84531"/>
    <lineage>
        <taxon>Bacteria</taxon>
        <taxon>Pseudomonadati</taxon>
        <taxon>Pseudomonadota</taxon>
        <taxon>Gammaproteobacteria</taxon>
        <taxon>Lysobacterales</taxon>
        <taxon>Lysobacteraceae</taxon>
        <taxon>Lysobacter</taxon>
    </lineage>
</organism>
<gene>
    <name evidence="1" type="ORF">LA76x_3060</name>
</gene>
<keyword evidence="2" id="KW-1185">Reference proteome</keyword>
<name>A0A0S2FCF5_LYSAN</name>
<dbReference type="KEGG" id="lab:LA76x_3060"/>
<reference evidence="1 2" key="1">
    <citation type="journal article" date="2015" name="BMC Genomics">
        <title>Comparative genomics and metabolic profiling of the genus Lysobacter.</title>
        <authorList>
            <person name="de Bruijn I."/>
            <person name="Cheng X."/>
            <person name="de Jager V."/>
            <person name="Exposito R.G."/>
            <person name="Watrous J."/>
            <person name="Patel N."/>
            <person name="Postma J."/>
            <person name="Dorrestein P.C."/>
            <person name="Kobayashi D."/>
            <person name="Raaijmakers J.M."/>
        </authorList>
    </citation>
    <scope>NUCLEOTIDE SEQUENCE [LARGE SCALE GENOMIC DNA]</scope>
    <source>
        <strain evidence="1 2">76</strain>
    </source>
</reference>
<sequence length="52" mass="5996">MLAHLLDRYGTAAPSLYERRPTGFPSVISRDRGIRRFCSAFAIDRRRELSRG</sequence>
<dbReference type="EMBL" id="CP011129">
    <property type="protein sequence ID" value="ALN81188.1"/>
    <property type="molecule type" value="Genomic_DNA"/>
</dbReference>
<proteinExistence type="predicted"/>
<dbReference type="PATRIC" id="fig|84531.8.peg.3069"/>
<dbReference type="Proteomes" id="UP000060787">
    <property type="component" value="Chromosome"/>
</dbReference>
<protein>
    <submittedName>
        <fullName evidence="1">Uncharacterized protein</fullName>
    </submittedName>
</protein>